<keyword evidence="2" id="KW-0808">Transferase</keyword>
<dbReference type="InterPro" id="IPR003414">
    <property type="entry name" value="PP_kinase"/>
</dbReference>
<dbReference type="SUPFAM" id="SSF56024">
    <property type="entry name" value="Phospholipase D/nuclease"/>
    <property type="match status" value="1"/>
</dbReference>
<reference evidence="2 3" key="1">
    <citation type="submission" date="2020-04" db="EMBL/GenBank/DDBJ databases">
        <authorList>
            <person name="Pieper L."/>
        </authorList>
    </citation>
    <scope>NUCLEOTIDE SEQUENCE [LARGE SCALE GENOMIC DNA]</scope>
    <source>
        <strain evidence="2 3">B33</strain>
    </source>
</reference>
<proteinExistence type="predicted"/>
<feature type="domain" description="Polyphosphate kinase C-terminal" evidence="1">
    <location>
        <begin position="1"/>
        <end position="71"/>
    </location>
</feature>
<protein>
    <submittedName>
        <fullName evidence="2">RNA degradosome polyphosphate kinase</fullName>
    </submittedName>
</protein>
<dbReference type="Pfam" id="PF17941">
    <property type="entry name" value="PP_kinase_C_1"/>
    <property type="match status" value="1"/>
</dbReference>
<keyword evidence="2" id="KW-0418">Kinase</keyword>
<dbReference type="PANTHER" id="PTHR30218">
    <property type="entry name" value="POLYPHOSPHATE KINASE"/>
    <property type="match status" value="1"/>
</dbReference>
<organism evidence="2 3">
    <name type="scientific">Phocaeicola vulgatus</name>
    <name type="common">Bacteroides vulgatus</name>
    <dbReference type="NCBI Taxonomy" id="821"/>
    <lineage>
        <taxon>Bacteria</taxon>
        <taxon>Pseudomonadati</taxon>
        <taxon>Bacteroidota</taxon>
        <taxon>Bacteroidia</taxon>
        <taxon>Bacteroidales</taxon>
        <taxon>Bacteroidaceae</taxon>
        <taxon>Phocaeicola</taxon>
    </lineage>
</organism>
<name>A0A7Y6UC89_PHOVU</name>
<evidence type="ECO:0000313" key="2">
    <source>
        <dbReference type="EMBL" id="NVB76694.1"/>
    </source>
</evidence>
<dbReference type="Gene3D" id="3.30.870.10">
    <property type="entry name" value="Endonuclease Chain A"/>
    <property type="match status" value="1"/>
</dbReference>
<dbReference type="AlphaFoldDB" id="A0A7Y6UC89"/>
<dbReference type="GO" id="GO:0009358">
    <property type="term" value="C:polyphosphate kinase complex"/>
    <property type="evidence" value="ECO:0007669"/>
    <property type="project" value="InterPro"/>
</dbReference>
<comment type="caution">
    <text evidence="2">The sequence shown here is derived from an EMBL/GenBank/DDBJ whole genome shotgun (WGS) entry which is preliminary data.</text>
</comment>
<feature type="non-terminal residue" evidence="2">
    <location>
        <position position="1"/>
    </location>
</feature>
<evidence type="ECO:0000259" key="1">
    <source>
        <dbReference type="Pfam" id="PF17941"/>
    </source>
</evidence>
<evidence type="ECO:0000313" key="3">
    <source>
        <dbReference type="Proteomes" id="UP000524321"/>
    </source>
</evidence>
<dbReference type="Proteomes" id="UP000524321">
    <property type="component" value="Unassembled WGS sequence"/>
</dbReference>
<feature type="non-terminal residue" evidence="2">
    <location>
        <position position="93"/>
    </location>
</feature>
<dbReference type="PANTHER" id="PTHR30218:SF0">
    <property type="entry name" value="POLYPHOSPHATE KINASE"/>
    <property type="match status" value="1"/>
</dbReference>
<dbReference type="GO" id="GO:0006799">
    <property type="term" value="P:polyphosphate biosynthetic process"/>
    <property type="evidence" value="ECO:0007669"/>
    <property type="project" value="InterPro"/>
</dbReference>
<dbReference type="GO" id="GO:0008976">
    <property type="term" value="F:polyphosphate kinase activity"/>
    <property type="evidence" value="ECO:0007669"/>
    <property type="project" value="InterPro"/>
</dbReference>
<sequence>IYGLVGLKTHAKIILIVRKEADGIKRYVHLGTGNYNDNTAKLYTDMGLLTANDQFGSDASAFFNLLSGYSQPPLWNKLVMAPLGLRDKIYELI</sequence>
<dbReference type="InterPro" id="IPR041108">
    <property type="entry name" value="PP_kinase_C_1"/>
</dbReference>
<reference evidence="2 3" key="2">
    <citation type="submission" date="2020-07" db="EMBL/GenBank/DDBJ databases">
        <title>Bacterial metabolism rescues the inhibition of intestinal drug absorption by food and drug additives.</title>
        <authorList>
            <person name="Zou L."/>
            <person name="Spanogiannopoulos P."/>
            <person name="Chien H.-C."/>
            <person name="Pieper L.M."/>
            <person name="Cai W."/>
            <person name="Khuri N."/>
            <person name="Pottel J."/>
            <person name="Vora B."/>
            <person name="Ni Z."/>
            <person name="Tsakalozou E."/>
            <person name="Zhang W."/>
            <person name="Shoichet B.K."/>
            <person name="Giacomini K.M."/>
            <person name="Turnbaugh P.J."/>
        </authorList>
    </citation>
    <scope>NUCLEOTIDE SEQUENCE [LARGE SCALE GENOMIC DNA]</scope>
    <source>
        <strain evidence="2 3">B33</strain>
    </source>
</reference>
<dbReference type="EMBL" id="JABWDJ010000764">
    <property type="protein sequence ID" value="NVB76694.1"/>
    <property type="molecule type" value="Genomic_DNA"/>
</dbReference>
<gene>
    <name evidence="2" type="ORF">HUV05_24990</name>
</gene>
<accession>A0A7Y6UC89</accession>